<accession>A0ABZ0ZXB1</accession>
<name>A0ABZ0ZXB1_9CAUD</name>
<evidence type="ECO:0000313" key="1">
    <source>
        <dbReference type="EMBL" id="WQZ00034.1"/>
    </source>
</evidence>
<protein>
    <submittedName>
        <fullName evidence="1">Uncharacterized protein</fullName>
    </submittedName>
</protein>
<sequence length="48" mass="5457">MVVHERAIHDDIGTCMAYSRDRRWLYHPWASLTLNAPNCPQSGCLASI</sequence>
<dbReference type="Proteomes" id="UP001323510">
    <property type="component" value="Segment"/>
</dbReference>
<organism evidence="1 2">
    <name type="scientific">Klebsiella phage KA</name>
    <dbReference type="NCBI Taxonomy" id="3109000"/>
    <lineage>
        <taxon>Viruses</taxon>
        <taxon>Duplodnaviria</taxon>
        <taxon>Heunggongvirae</taxon>
        <taxon>Uroviricota</taxon>
        <taxon>Caudoviricetes</taxon>
        <taxon>Autographivirales</taxon>
        <taxon>Autoscriptoviridae</taxon>
        <taxon>Slopekvirinae</taxon>
        <taxon>Drulisvirus</taxon>
        <taxon>Drulisvirus KA</taxon>
    </lineage>
</organism>
<dbReference type="EMBL" id="OR809313">
    <property type="protein sequence ID" value="WQZ00034.1"/>
    <property type="molecule type" value="Genomic_DNA"/>
</dbReference>
<proteinExistence type="predicted"/>
<evidence type="ECO:0000313" key="2">
    <source>
        <dbReference type="Proteomes" id="UP001323510"/>
    </source>
</evidence>
<reference evidence="1 2" key="1">
    <citation type="submission" date="2023-11" db="EMBL/GenBank/DDBJ databases">
        <authorList>
            <person name="Khan S."/>
            <person name="Nawaz A."/>
        </authorList>
    </citation>
    <scope>NUCLEOTIDE SEQUENCE [LARGE SCALE GENOMIC DNA]</scope>
</reference>
<keyword evidence="2" id="KW-1185">Reference proteome</keyword>